<evidence type="ECO:0000313" key="1">
    <source>
        <dbReference type="EMBL" id="WIV53558.1"/>
    </source>
</evidence>
<dbReference type="RefSeq" id="WP_285449996.1">
    <property type="nucleotide sequence ID" value="NZ_CP127173.1"/>
</dbReference>
<dbReference type="Proteomes" id="UP001227101">
    <property type="component" value="Chromosome"/>
</dbReference>
<accession>A0ABY8XCZ6</accession>
<gene>
    <name evidence="1" type="ORF">QP939_32305</name>
</gene>
<evidence type="ECO:0008006" key="3">
    <source>
        <dbReference type="Google" id="ProtNLM"/>
    </source>
</evidence>
<evidence type="ECO:0000313" key="2">
    <source>
        <dbReference type="Proteomes" id="UP001227101"/>
    </source>
</evidence>
<dbReference type="EMBL" id="CP127173">
    <property type="protein sequence ID" value="WIV53558.1"/>
    <property type="molecule type" value="Genomic_DNA"/>
</dbReference>
<protein>
    <recommendedName>
        <fullName evidence="3">Secreted protein</fullName>
    </recommendedName>
</protein>
<proteinExistence type="predicted"/>
<name>A0ABY8XCZ6_9PSEU</name>
<reference evidence="1 2" key="1">
    <citation type="submission" date="2023-06" db="EMBL/GenBank/DDBJ databases">
        <authorList>
            <person name="Oyuntsetseg B."/>
            <person name="Kim S.B."/>
        </authorList>
    </citation>
    <scope>NUCLEOTIDE SEQUENCE [LARGE SCALE GENOMIC DNA]</scope>
    <source>
        <strain evidence="1 2">2-2</strain>
    </source>
</reference>
<sequence length="141" mass="14901">MSTAVVGVAGALLGVLTGGLLQHLLAARTRRWQRQDALGQVKQAVYAEYLRAISASYGQAMAGERSRVEDARLHAATAEIEVLAGREVAGPARELTSTVIDVHTKIAEGAGVEAATVAAVDRRRLEVIKLFKRDLGLGAEA</sequence>
<organism evidence="1 2">
    <name type="scientific">Amycolatopsis nalaikhensis</name>
    <dbReference type="NCBI Taxonomy" id="715472"/>
    <lineage>
        <taxon>Bacteria</taxon>
        <taxon>Bacillati</taxon>
        <taxon>Actinomycetota</taxon>
        <taxon>Actinomycetes</taxon>
        <taxon>Pseudonocardiales</taxon>
        <taxon>Pseudonocardiaceae</taxon>
        <taxon>Amycolatopsis</taxon>
    </lineage>
</organism>
<keyword evidence="2" id="KW-1185">Reference proteome</keyword>